<dbReference type="InterPro" id="IPR000192">
    <property type="entry name" value="Aminotrans_V_dom"/>
</dbReference>
<evidence type="ECO:0000256" key="5">
    <source>
        <dbReference type="ARBA" id="ARBA00023004"/>
    </source>
</evidence>
<evidence type="ECO:0000256" key="4">
    <source>
        <dbReference type="ARBA" id="ARBA00022898"/>
    </source>
</evidence>
<dbReference type="PANTHER" id="PTHR11601:SF36">
    <property type="entry name" value="CYSTEINE DESULFURASE NIFS-RELATED"/>
    <property type="match status" value="1"/>
</dbReference>
<dbReference type="EMBL" id="JACXAI010000016">
    <property type="protein sequence ID" value="MBD1381215.1"/>
    <property type="molecule type" value="Genomic_DNA"/>
</dbReference>
<dbReference type="AlphaFoldDB" id="A0A926RY01"/>
<evidence type="ECO:0000256" key="7">
    <source>
        <dbReference type="RuleBase" id="RU004504"/>
    </source>
</evidence>
<evidence type="ECO:0000256" key="2">
    <source>
        <dbReference type="ARBA" id="ARBA00006490"/>
    </source>
</evidence>
<keyword evidence="5" id="KW-0408">Iron</keyword>
<evidence type="ECO:0000313" key="9">
    <source>
        <dbReference type="EMBL" id="MBD1381215.1"/>
    </source>
</evidence>
<name>A0A926RY01_9BACI</name>
<dbReference type="SUPFAM" id="SSF53383">
    <property type="entry name" value="PLP-dependent transferases"/>
    <property type="match status" value="1"/>
</dbReference>
<dbReference type="PIRSF" id="PIRSF005572">
    <property type="entry name" value="NifS"/>
    <property type="match status" value="1"/>
</dbReference>
<dbReference type="Pfam" id="PF00266">
    <property type="entry name" value="Aminotran_5"/>
    <property type="match status" value="1"/>
</dbReference>
<dbReference type="InterPro" id="IPR020578">
    <property type="entry name" value="Aminotrans_V_PyrdxlP_BS"/>
</dbReference>
<organism evidence="9 10">
    <name type="scientific">Metabacillus arenae</name>
    <dbReference type="NCBI Taxonomy" id="2771434"/>
    <lineage>
        <taxon>Bacteria</taxon>
        <taxon>Bacillati</taxon>
        <taxon>Bacillota</taxon>
        <taxon>Bacilli</taxon>
        <taxon>Bacillales</taxon>
        <taxon>Bacillaceae</taxon>
        <taxon>Metabacillus</taxon>
    </lineage>
</organism>
<dbReference type="GO" id="GO:0003824">
    <property type="term" value="F:catalytic activity"/>
    <property type="evidence" value="ECO:0007669"/>
    <property type="project" value="UniProtKB-ARBA"/>
</dbReference>
<comment type="caution">
    <text evidence="9">The sequence shown here is derived from an EMBL/GenBank/DDBJ whole genome shotgun (WGS) entry which is preliminary data.</text>
</comment>
<dbReference type="InterPro" id="IPR016454">
    <property type="entry name" value="Cysteine_dSase"/>
</dbReference>
<dbReference type="Gene3D" id="3.90.1150.10">
    <property type="entry name" value="Aspartate Aminotransferase, domain 1"/>
    <property type="match status" value="1"/>
</dbReference>
<dbReference type="InterPro" id="IPR015424">
    <property type="entry name" value="PyrdxlP-dep_Trfase"/>
</dbReference>
<evidence type="ECO:0000256" key="1">
    <source>
        <dbReference type="ARBA" id="ARBA00001933"/>
    </source>
</evidence>
<evidence type="ECO:0000259" key="8">
    <source>
        <dbReference type="Pfam" id="PF00266"/>
    </source>
</evidence>
<keyword evidence="4" id="KW-0663">Pyridoxal phosphate</keyword>
<keyword evidence="3" id="KW-0479">Metal-binding</keyword>
<dbReference type="Gene3D" id="3.40.640.10">
    <property type="entry name" value="Type I PLP-dependent aspartate aminotransferase-like (Major domain)"/>
    <property type="match status" value="1"/>
</dbReference>
<dbReference type="PROSITE" id="PS00595">
    <property type="entry name" value="AA_TRANSFER_CLASS_5"/>
    <property type="match status" value="1"/>
</dbReference>
<dbReference type="InterPro" id="IPR015421">
    <property type="entry name" value="PyrdxlP-dep_Trfase_major"/>
</dbReference>
<evidence type="ECO:0000256" key="3">
    <source>
        <dbReference type="ARBA" id="ARBA00022723"/>
    </source>
</evidence>
<evidence type="ECO:0000256" key="6">
    <source>
        <dbReference type="ARBA" id="ARBA00023014"/>
    </source>
</evidence>
<dbReference type="PANTHER" id="PTHR11601">
    <property type="entry name" value="CYSTEINE DESULFURYLASE FAMILY MEMBER"/>
    <property type="match status" value="1"/>
</dbReference>
<proteinExistence type="inferred from homology"/>
<keyword evidence="10" id="KW-1185">Reference proteome</keyword>
<accession>A0A926RY01</accession>
<dbReference type="Gene3D" id="1.10.260.50">
    <property type="match status" value="1"/>
</dbReference>
<protein>
    <submittedName>
        <fullName evidence="9">IscS subfamily cysteine desulfurase</fullName>
    </submittedName>
</protein>
<gene>
    <name evidence="9" type="ORF">IC621_13325</name>
</gene>
<dbReference type="Proteomes" id="UP000626844">
    <property type="component" value="Unassembled WGS sequence"/>
</dbReference>
<reference evidence="9" key="1">
    <citation type="submission" date="2020-09" db="EMBL/GenBank/DDBJ databases">
        <title>A novel bacterium of genus Bacillus, isolated from South China Sea.</title>
        <authorList>
            <person name="Huang H."/>
            <person name="Mo K."/>
            <person name="Hu Y."/>
        </authorList>
    </citation>
    <scope>NUCLEOTIDE SEQUENCE</scope>
    <source>
        <strain evidence="9">IB182487</strain>
    </source>
</reference>
<keyword evidence="6" id="KW-0411">Iron-sulfur</keyword>
<feature type="domain" description="Aminotransferase class V" evidence="8">
    <location>
        <begin position="2"/>
        <end position="365"/>
    </location>
</feature>
<dbReference type="RefSeq" id="WP_191158809.1">
    <property type="nucleotide sequence ID" value="NZ_JACXAI010000016.1"/>
</dbReference>
<comment type="cofactor">
    <cofactor evidence="1 7">
        <name>pyridoxal 5'-phosphate</name>
        <dbReference type="ChEBI" id="CHEBI:597326"/>
    </cofactor>
</comment>
<evidence type="ECO:0000313" key="10">
    <source>
        <dbReference type="Proteomes" id="UP000626844"/>
    </source>
</evidence>
<dbReference type="NCBIfam" id="NF002806">
    <property type="entry name" value="PRK02948.1"/>
    <property type="match status" value="1"/>
</dbReference>
<dbReference type="GO" id="GO:0046872">
    <property type="term" value="F:metal ion binding"/>
    <property type="evidence" value="ECO:0007669"/>
    <property type="project" value="UniProtKB-KW"/>
</dbReference>
<sequence length="377" mass="41669">MIYLDFAATTPISETALEAYVKYAKSHFGNSKSLHDFGGDAEQLLNHCREILAKLINGDHEGIYFTSGGSESNILAIQSLLNGTEQAKKHIVTSTIEHSSIHNFLKNLQNNGYTVSFVRPDKHGRITINSLEKMIRNDTALVSIQHGNSEIGIIQNIEEIGSFLKEKAILFHSDCVQTFAKVPIDVEKMKIDALSFSSHKIYGPKGVGAVYIDPSVYWVPIIEGTTHEKGFRPGTINTPGIASFTIAAKSLHDEMKALQSQFTKLRKLFIELIAKEQLPIEVLGTPQSEQLPAIIGCIFKGIEGQYIMLECNRKGIAISTGSACQAGMQEPSRTVISLDRTKEEAAQYIRVSLGIGTTEEDILQLVEAFSQIREEYH</sequence>
<dbReference type="InterPro" id="IPR015422">
    <property type="entry name" value="PyrdxlP-dep_Trfase_small"/>
</dbReference>
<comment type="similarity">
    <text evidence="2">Belongs to the class-V pyridoxal-phosphate-dependent aminotransferase family. NifS/IscS subfamily.</text>
</comment>
<dbReference type="GO" id="GO:0051536">
    <property type="term" value="F:iron-sulfur cluster binding"/>
    <property type="evidence" value="ECO:0007669"/>
    <property type="project" value="UniProtKB-KW"/>
</dbReference>